<feature type="chain" id="PRO_5002260067" description="Major facilitator superfamily (MFS) profile domain-containing protein" evidence="1">
    <location>
        <begin position="23"/>
        <end position="60"/>
    </location>
</feature>
<dbReference type="Proteomes" id="UP000054270">
    <property type="component" value="Unassembled WGS sequence"/>
</dbReference>
<proteinExistence type="predicted"/>
<dbReference type="EMBL" id="KN817547">
    <property type="protein sequence ID" value="KJA22834.1"/>
    <property type="molecule type" value="Genomic_DNA"/>
</dbReference>
<gene>
    <name evidence="2" type="ORF">HYPSUDRAFT_66798</name>
</gene>
<feature type="signal peptide" evidence="1">
    <location>
        <begin position="1"/>
        <end position="22"/>
    </location>
</feature>
<evidence type="ECO:0000313" key="3">
    <source>
        <dbReference type="Proteomes" id="UP000054270"/>
    </source>
</evidence>
<reference evidence="3" key="1">
    <citation type="submission" date="2014-04" db="EMBL/GenBank/DDBJ databases">
        <title>Evolutionary Origins and Diversification of the Mycorrhizal Mutualists.</title>
        <authorList>
            <consortium name="DOE Joint Genome Institute"/>
            <consortium name="Mycorrhizal Genomics Consortium"/>
            <person name="Kohler A."/>
            <person name="Kuo A."/>
            <person name="Nagy L.G."/>
            <person name="Floudas D."/>
            <person name="Copeland A."/>
            <person name="Barry K.W."/>
            <person name="Cichocki N."/>
            <person name="Veneault-Fourrey C."/>
            <person name="LaButti K."/>
            <person name="Lindquist E.A."/>
            <person name="Lipzen A."/>
            <person name="Lundell T."/>
            <person name="Morin E."/>
            <person name="Murat C."/>
            <person name="Riley R."/>
            <person name="Ohm R."/>
            <person name="Sun H."/>
            <person name="Tunlid A."/>
            <person name="Henrissat B."/>
            <person name="Grigoriev I.V."/>
            <person name="Hibbett D.S."/>
            <person name="Martin F."/>
        </authorList>
    </citation>
    <scope>NUCLEOTIDE SEQUENCE [LARGE SCALE GENOMIC DNA]</scope>
    <source>
        <strain evidence="3">FD-334 SS-4</strain>
    </source>
</reference>
<name>A0A0D2NVH8_HYPSF</name>
<keyword evidence="1" id="KW-0732">Signal</keyword>
<keyword evidence="3" id="KW-1185">Reference proteome</keyword>
<organism evidence="2 3">
    <name type="scientific">Hypholoma sublateritium (strain FD-334 SS-4)</name>
    <dbReference type="NCBI Taxonomy" id="945553"/>
    <lineage>
        <taxon>Eukaryota</taxon>
        <taxon>Fungi</taxon>
        <taxon>Dikarya</taxon>
        <taxon>Basidiomycota</taxon>
        <taxon>Agaricomycotina</taxon>
        <taxon>Agaricomycetes</taxon>
        <taxon>Agaricomycetidae</taxon>
        <taxon>Agaricales</taxon>
        <taxon>Agaricineae</taxon>
        <taxon>Strophariaceae</taxon>
        <taxon>Hypholoma</taxon>
    </lineage>
</organism>
<dbReference type="AlphaFoldDB" id="A0A0D2NVH8"/>
<protein>
    <recommendedName>
        <fullName evidence="4">Major facilitator superfamily (MFS) profile domain-containing protein</fullName>
    </recommendedName>
</protein>
<evidence type="ECO:0000256" key="1">
    <source>
        <dbReference type="SAM" id="SignalP"/>
    </source>
</evidence>
<accession>A0A0D2NVH8</accession>
<evidence type="ECO:0000313" key="2">
    <source>
        <dbReference type="EMBL" id="KJA22834.1"/>
    </source>
</evidence>
<sequence length="60" mass="6747">MYATRPFASLWPLIAWVIMASGASHFCQSYLCSMIAQQVGAASRFIPPCFATHLPPYWRP</sequence>
<evidence type="ECO:0008006" key="4">
    <source>
        <dbReference type="Google" id="ProtNLM"/>
    </source>
</evidence>